<comment type="similarity">
    <text evidence="1">Belongs to the cystatin family.</text>
</comment>
<dbReference type="SMART" id="SM00043">
    <property type="entry name" value="CY"/>
    <property type="match status" value="1"/>
</dbReference>
<name>A0A7K4ZWJ1_9AVES</name>
<dbReference type="EMBL" id="VYZI01000289">
    <property type="protein sequence ID" value="NWR75805.1"/>
    <property type="molecule type" value="Genomic_DNA"/>
</dbReference>
<dbReference type="CDD" id="cd00042">
    <property type="entry name" value="CY"/>
    <property type="match status" value="1"/>
</dbReference>
<accession>A0A7K4ZWJ1</accession>
<dbReference type="SUPFAM" id="SSF54403">
    <property type="entry name" value="Cystatin/monellin"/>
    <property type="match status" value="1"/>
</dbReference>
<evidence type="ECO:0000313" key="8">
    <source>
        <dbReference type="EMBL" id="NWR75805.1"/>
    </source>
</evidence>
<dbReference type="PROSITE" id="PS00287">
    <property type="entry name" value="CYSTATIN"/>
    <property type="match status" value="1"/>
</dbReference>
<dbReference type="InterPro" id="IPR000010">
    <property type="entry name" value="Cystatin_dom"/>
</dbReference>
<keyword evidence="4" id="KW-1015">Disulfide bond</keyword>
<keyword evidence="9" id="KW-1185">Reference proteome</keyword>
<dbReference type="InterPro" id="IPR046350">
    <property type="entry name" value="Cystatin_sf"/>
</dbReference>
<evidence type="ECO:0000256" key="5">
    <source>
        <dbReference type="ARBA" id="ARBA00078073"/>
    </source>
</evidence>
<keyword evidence="3" id="KW-0789">Thiol protease inhibitor</keyword>
<evidence type="ECO:0000256" key="6">
    <source>
        <dbReference type="SAM" id="SignalP"/>
    </source>
</evidence>
<evidence type="ECO:0000256" key="4">
    <source>
        <dbReference type="ARBA" id="ARBA00023157"/>
    </source>
</evidence>
<dbReference type="PANTHER" id="PTHR46186:SF2">
    <property type="entry name" value="CYSTATIN"/>
    <property type="match status" value="1"/>
</dbReference>
<reference evidence="8 9" key="1">
    <citation type="submission" date="2019-09" db="EMBL/GenBank/DDBJ databases">
        <title>Bird 10,000 Genomes (B10K) Project - Family phase.</title>
        <authorList>
            <person name="Zhang G."/>
        </authorList>
    </citation>
    <scope>NUCLEOTIDE SEQUENCE [LARGE SCALE GENOMIC DNA]</scope>
    <source>
        <strain evidence="8">B10K-DU-017-25</strain>
        <tissue evidence="8">Mixed tissue sample</tissue>
    </source>
</reference>
<sequence>RALAAMAGSALLLLAALLLAGPALGGPALGGEEPLVGAPEAIRDPGNDQGLQEALRFAVAEYNGASNDRFSSKVVRIISARRQIVSGVNYIMEVEFARTTCLKPPSDLQSC</sequence>
<dbReference type="Proteomes" id="UP000517892">
    <property type="component" value="Unassembled WGS sequence"/>
</dbReference>
<evidence type="ECO:0000259" key="7">
    <source>
        <dbReference type="SMART" id="SM00043"/>
    </source>
</evidence>
<keyword evidence="6" id="KW-0732">Signal</keyword>
<dbReference type="OrthoDB" id="1908104at2759"/>
<feature type="signal peptide" evidence="6">
    <location>
        <begin position="1"/>
        <end position="25"/>
    </location>
</feature>
<feature type="chain" id="PRO_5029477679" description="Egg-white cystatin" evidence="6">
    <location>
        <begin position="26"/>
        <end position="111"/>
    </location>
</feature>
<dbReference type="GO" id="GO:0005737">
    <property type="term" value="C:cytoplasm"/>
    <property type="evidence" value="ECO:0007669"/>
    <property type="project" value="TreeGrafter"/>
</dbReference>
<dbReference type="PANTHER" id="PTHR46186">
    <property type="entry name" value="CYSTATIN"/>
    <property type="match status" value="1"/>
</dbReference>
<evidence type="ECO:0000313" key="9">
    <source>
        <dbReference type="Proteomes" id="UP000517892"/>
    </source>
</evidence>
<dbReference type="InterPro" id="IPR018073">
    <property type="entry name" value="Prot_inh_cystat_CS"/>
</dbReference>
<proteinExistence type="inferred from homology"/>
<feature type="non-terminal residue" evidence="8">
    <location>
        <position position="111"/>
    </location>
</feature>
<dbReference type="GO" id="GO:0004869">
    <property type="term" value="F:cysteine-type endopeptidase inhibitor activity"/>
    <property type="evidence" value="ECO:0007669"/>
    <property type="project" value="UniProtKB-KW"/>
</dbReference>
<evidence type="ECO:0000256" key="2">
    <source>
        <dbReference type="ARBA" id="ARBA00022690"/>
    </source>
</evidence>
<dbReference type="AlphaFoldDB" id="A0A7K4ZWJ1"/>
<dbReference type="GO" id="GO:0031982">
    <property type="term" value="C:vesicle"/>
    <property type="evidence" value="ECO:0007669"/>
    <property type="project" value="TreeGrafter"/>
</dbReference>
<keyword evidence="2" id="KW-0646">Protease inhibitor</keyword>
<evidence type="ECO:0000256" key="3">
    <source>
        <dbReference type="ARBA" id="ARBA00022704"/>
    </source>
</evidence>
<evidence type="ECO:0000256" key="1">
    <source>
        <dbReference type="ARBA" id="ARBA00009403"/>
    </source>
</evidence>
<feature type="non-terminal residue" evidence="8">
    <location>
        <position position="1"/>
    </location>
</feature>
<protein>
    <recommendedName>
        <fullName evidence="5">Egg-white cystatin</fullName>
    </recommendedName>
</protein>
<comment type="caution">
    <text evidence="8">The sequence shown here is derived from an EMBL/GenBank/DDBJ whole genome shotgun (WGS) entry which is preliminary data.</text>
</comment>
<dbReference type="Gene3D" id="3.10.450.10">
    <property type="match status" value="1"/>
</dbReference>
<gene>
    <name evidence="8" type="primary">Cyt_1</name>
    <name evidence="8" type="ORF">CENUNI_R02731</name>
</gene>
<dbReference type="FunFam" id="3.10.450.10:FF:000004">
    <property type="entry name" value="Cystatin C"/>
    <property type="match status" value="1"/>
</dbReference>
<dbReference type="GO" id="GO:0005615">
    <property type="term" value="C:extracellular space"/>
    <property type="evidence" value="ECO:0007669"/>
    <property type="project" value="TreeGrafter"/>
</dbReference>
<organism evidence="8 9">
    <name type="scientific">Centropus unirufus</name>
    <dbReference type="NCBI Taxonomy" id="1118519"/>
    <lineage>
        <taxon>Eukaryota</taxon>
        <taxon>Metazoa</taxon>
        <taxon>Chordata</taxon>
        <taxon>Craniata</taxon>
        <taxon>Vertebrata</taxon>
        <taxon>Euteleostomi</taxon>
        <taxon>Archelosauria</taxon>
        <taxon>Archosauria</taxon>
        <taxon>Dinosauria</taxon>
        <taxon>Saurischia</taxon>
        <taxon>Theropoda</taxon>
        <taxon>Coelurosauria</taxon>
        <taxon>Aves</taxon>
        <taxon>Neognathae</taxon>
        <taxon>Neoaves</taxon>
        <taxon>Otidimorphae</taxon>
        <taxon>Cuculiformes</taxon>
        <taxon>Centropidae</taxon>
        <taxon>Centropus</taxon>
    </lineage>
</organism>
<dbReference type="Pfam" id="PF00031">
    <property type="entry name" value="Cystatin"/>
    <property type="match status" value="1"/>
</dbReference>
<feature type="domain" description="Cystatin" evidence="7">
    <location>
        <begin position="34"/>
        <end position="111"/>
    </location>
</feature>